<dbReference type="EMBL" id="BMAT01006598">
    <property type="protein sequence ID" value="GFS16067.1"/>
    <property type="molecule type" value="Genomic_DNA"/>
</dbReference>
<organism evidence="1 2">
    <name type="scientific">Elysia marginata</name>
    <dbReference type="NCBI Taxonomy" id="1093978"/>
    <lineage>
        <taxon>Eukaryota</taxon>
        <taxon>Metazoa</taxon>
        <taxon>Spiralia</taxon>
        <taxon>Lophotrochozoa</taxon>
        <taxon>Mollusca</taxon>
        <taxon>Gastropoda</taxon>
        <taxon>Heterobranchia</taxon>
        <taxon>Euthyneura</taxon>
        <taxon>Panpulmonata</taxon>
        <taxon>Sacoglossa</taxon>
        <taxon>Placobranchoidea</taxon>
        <taxon>Plakobranchidae</taxon>
        <taxon>Elysia</taxon>
    </lineage>
</organism>
<evidence type="ECO:0000313" key="1">
    <source>
        <dbReference type="EMBL" id="GFS16067.1"/>
    </source>
</evidence>
<dbReference type="AlphaFoldDB" id="A0AAV4J028"/>
<protein>
    <submittedName>
        <fullName evidence="1">Uncharacterized protein</fullName>
    </submittedName>
</protein>
<proteinExistence type="predicted"/>
<gene>
    <name evidence="1" type="ORF">ElyMa_003204700</name>
</gene>
<dbReference type="Proteomes" id="UP000762676">
    <property type="component" value="Unassembled WGS sequence"/>
</dbReference>
<evidence type="ECO:0000313" key="2">
    <source>
        <dbReference type="Proteomes" id="UP000762676"/>
    </source>
</evidence>
<accession>A0AAV4J028</accession>
<sequence length="221" mass="24820">MVDSVLIAGENKKCKDDIDRFFFNFDHLSSQGGKNTIKSRLQQDVPHQLRKLMMTAPDMAVLSDVEDNIMGYIGGYLSRKLTPYLCNLCLSSITCSIDSAKKSHIFISAKNFITDDEGGLHAPSQALQKVLSVAEATFRDCASHALHISGIRNFLIRKILEATHHCRLICQSDYKCDLQFMIINLFVNIRLHHLTRCISLSVAGEAQKKPAAQIEAKFRHL</sequence>
<name>A0AAV4J028_9GAST</name>
<keyword evidence="2" id="KW-1185">Reference proteome</keyword>
<reference evidence="1 2" key="1">
    <citation type="journal article" date="2021" name="Elife">
        <title>Chloroplast acquisition without the gene transfer in kleptoplastic sea slugs, Plakobranchus ocellatus.</title>
        <authorList>
            <person name="Maeda T."/>
            <person name="Takahashi S."/>
            <person name="Yoshida T."/>
            <person name="Shimamura S."/>
            <person name="Takaki Y."/>
            <person name="Nagai Y."/>
            <person name="Toyoda A."/>
            <person name="Suzuki Y."/>
            <person name="Arimoto A."/>
            <person name="Ishii H."/>
            <person name="Satoh N."/>
            <person name="Nishiyama T."/>
            <person name="Hasebe M."/>
            <person name="Maruyama T."/>
            <person name="Minagawa J."/>
            <person name="Obokata J."/>
            <person name="Shigenobu S."/>
        </authorList>
    </citation>
    <scope>NUCLEOTIDE SEQUENCE [LARGE SCALE GENOMIC DNA]</scope>
</reference>
<comment type="caution">
    <text evidence="1">The sequence shown here is derived from an EMBL/GenBank/DDBJ whole genome shotgun (WGS) entry which is preliminary data.</text>
</comment>